<name>A0ACB8ZTI0_CICIN</name>
<reference evidence="2" key="1">
    <citation type="journal article" date="2022" name="Mol. Ecol. Resour.">
        <title>The genomes of chicory, endive, great burdock and yacon provide insights into Asteraceae palaeo-polyploidization history and plant inulin production.</title>
        <authorList>
            <person name="Fan W."/>
            <person name="Wang S."/>
            <person name="Wang H."/>
            <person name="Wang A."/>
            <person name="Jiang F."/>
            <person name="Liu H."/>
            <person name="Zhao H."/>
            <person name="Xu D."/>
            <person name="Zhang Y."/>
        </authorList>
    </citation>
    <scope>NUCLEOTIDE SEQUENCE [LARGE SCALE GENOMIC DNA]</scope>
    <source>
        <strain evidence="2">cv. Punajuju</strain>
    </source>
</reference>
<dbReference type="EMBL" id="CM042016">
    <property type="protein sequence ID" value="KAI3700680.1"/>
    <property type="molecule type" value="Genomic_DNA"/>
</dbReference>
<comment type="caution">
    <text evidence="1">The sequence shown here is derived from an EMBL/GenBank/DDBJ whole genome shotgun (WGS) entry which is preliminary data.</text>
</comment>
<dbReference type="Proteomes" id="UP001055811">
    <property type="component" value="Linkage Group LG08"/>
</dbReference>
<evidence type="ECO:0000313" key="1">
    <source>
        <dbReference type="EMBL" id="KAI3700680.1"/>
    </source>
</evidence>
<reference evidence="1 2" key="2">
    <citation type="journal article" date="2022" name="Mol. Ecol. Resour.">
        <title>The genomes of chicory, endive, great burdock and yacon provide insights into Asteraceae paleo-polyploidization history and plant inulin production.</title>
        <authorList>
            <person name="Fan W."/>
            <person name="Wang S."/>
            <person name="Wang H."/>
            <person name="Wang A."/>
            <person name="Jiang F."/>
            <person name="Liu H."/>
            <person name="Zhao H."/>
            <person name="Xu D."/>
            <person name="Zhang Y."/>
        </authorList>
    </citation>
    <scope>NUCLEOTIDE SEQUENCE [LARGE SCALE GENOMIC DNA]</scope>
    <source>
        <strain evidence="2">cv. Punajuju</strain>
        <tissue evidence="1">Leaves</tissue>
    </source>
</reference>
<organism evidence="1 2">
    <name type="scientific">Cichorium intybus</name>
    <name type="common">Chicory</name>
    <dbReference type="NCBI Taxonomy" id="13427"/>
    <lineage>
        <taxon>Eukaryota</taxon>
        <taxon>Viridiplantae</taxon>
        <taxon>Streptophyta</taxon>
        <taxon>Embryophyta</taxon>
        <taxon>Tracheophyta</taxon>
        <taxon>Spermatophyta</taxon>
        <taxon>Magnoliopsida</taxon>
        <taxon>eudicotyledons</taxon>
        <taxon>Gunneridae</taxon>
        <taxon>Pentapetalae</taxon>
        <taxon>asterids</taxon>
        <taxon>campanulids</taxon>
        <taxon>Asterales</taxon>
        <taxon>Asteraceae</taxon>
        <taxon>Cichorioideae</taxon>
        <taxon>Cichorieae</taxon>
        <taxon>Cichoriinae</taxon>
        <taxon>Cichorium</taxon>
    </lineage>
</organism>
<accession>A0ACB8ZTI0</accession>
<proteinExistence type="predicted"/>
<evidence type="ECO:0000313" key="2">
    <source>
        <dbReference type="Proteomes" id="UP001055811"/>
    </source>
</evidence>
<gene>
    <name evidence="1" type="ORF">L2E82_45317</name>
</gene>
<protein>
    <submittedName>
        <fullName evidence="1">Uncharacterized protein</fullName>
    </submittedName>
</protein>
<keyword evidence="2" id="KW-1185">Reference proteome</keyword>
<sequence>MWVKDVGRLVALLLPAAVEALPLSPPFSPVRISPCHGTDPRLLLAPHLTYSPCHYRLRTYKFYLKVQC</sequence>